<organism evidence="10 11">
    <name type="scientific">Methanoculleus bourgensis</name>
    <dbReference type="NCBI Taxonomy" id="83986"/>
    <lineage>
        <taxon>Archaea</taxon>
        <taxon>Methanobacteriati</taxon>
        <taxon>Methanobacteriota</taxon>
        <taxon>Stenosarchaea group</taxon>
        <taxon>Methanomicrobia</taxon>
        <taxon>Methanomicrobiales</taxon>
        <taxon>Methanomicrobiaceae</taxon>
        <taxon>Methanoculleus</taxon>
    </lineage>
</organism>
<dbReference type="GO" id="GO:0003676">
    <property type="term" value="F:nucleic acid binding"/>
    <property type="evidence" value="ECO:0007669"/>
    <property type="project" value="InterPro"/>
</dbReference>
<dbReference type="Gene3D" id="1.10.3210.30">
    <property type="match status" value="1"/>
</dbReference>
<dbReference type="SMART" id="SM00487">
    <property type="entry name" value="DEXDc"/>
    <property type="match status" value="1"/>
</dbReference>
<dbReference type="Gene3D" id="3.40.50.300">
    <property type="entry name" value="P-loop containing nucleotide triphosphate hydrolases"/>
    <property type="match status" value="2"/>
</dbReference>
<evidence type="ECO:0000256" key="4">
    <source>
        <dbReference type="ARBA" id="ARBA00022723"/>
    </source>
</evidence>
<gene>
    <name evidence="10" type="ORF">MMAB1_3261</name>
</gene>
<dbReference type="PROSITE" id="PS51194">
    <property type="entry name" value="HELICASE_CTER"/>
    <property type="match status" value="1"/>
</dbReference>
<evidence type="ECO:0000256" key="1">
    <source>
        <dbReference type="ARBA" id="ARBA00006847"/>
    </source>
</evidence>
<name>A0A110BII5_9EURY</name>
<dbReference type="SMART" id="SM00490">
    <property type="entry name" value="HELICc"/>
    <property type="match status" value="1"/>
</dbReference>
<evidence type="ECO:0000256" key="7">
    <source>
        <dbReference type="ARBA" id="ARBA00022806"/>
    </source>
</evidence>
<dbReference type="GO" id="GO:0140097">
    <property type="term" value="F:catalytic activity, acting on DNA"/>
    <property type="evidence" value="ECO:0007669"/>
    <property type="project" value="UniProtKB-ARBA"/>
</dbReference>
<evidence type="ECO:0000256" key="3">
    <source>
        <dbReference type="ARBA" id="ARBA00022722"/>
    </source>
</evidence>
<keyword evidence="6" id="KW-0378">Hydrolase</keyword>
<dbReference type="GO" id="GO:0003724">
    <property type="term" value="F:RNA helicase activity"/>
    <property type="evidence" value="ECO:0007669"/>
    <property type="project" value="TreeGrafter"/>
</dbReference>
<dbReference type="SUPFAM" id="SSF52540">
    <property type="entry name" value="P-loop containing nucleoside triphosphate hydrolases"/>
    <property type="match status" value="1"/>
</dbReference>
<dbReference type="InterPro" id="IPR038257">
    <property type="entry name" value="CRISPR-assoc_Cas3_HD_sf"/>
</dbReference>
<dbReference type="AlphaFoldDB" id="A0A110BII5"/>
<dbReference type="InterPro" id="IPR011545">
    <property type="entry name" value="DEAD/DEAH_box_helicase_dom"/>
</dbReference>
<dbReference type="GO" id="GO:0046872">
    <property type="term" value="F:metal ion binding"/>
    <property type="evidence" value="ECO:0007669"/>
    <property type="project" value="UniProtKB-KW"/>
</dbReference>
<comment type="similarity">
    <text evidence="1">In the N-terminal section; belongs to the CRISPR-associated nuclease Cas3-HD family.</text>
</comment>
<dbReference type="Pfam" id="PF00270">
    <property type="entry name" value="DEAD"/>
    <property type="match status" value="1"/>
</dbReference>
<dbReference type="NCBIfam" id="TIGR01587">
    <property type="entry name" value="cas3_core"/>
    <property type="match status" value="1"/>
</dbReference>
<keyword evidence="8" id="KW-0067">ATP-binding</keyword>
<dbReference type="OMA" id="LIGTQDM"/>
<evidence type="ECO:0000256" key="5">
    <source>
        <dbReference type="ARBA" id="ARBA00022741"/>
    </source>
</evidence>
<dbReference type="InterPro" id="IPR054712">
    <property type="entry name" value="Cas3-like_dom"/>
</dbReference>
<reference evidence="10 11" key="1">
    <citation type="submission" date="2016-01" db="EMBL/GenBank/DDBJ databases">
        <authorList>
            <person name="Manzoor S."/>
        </authorList>
    </citation>
    <scope>NUCLEOTIDE SEQUENCE [LARGE SCALE GENOMIC DNA]</scope>
    <source>
        <strain evidence="10">Methanoculleus sp MAB1</strain>
    </source>
</reference>
<dbReference type="PROSITE" id="PS51643">
    <property type="entry name" value="HD_CAS3"/>
    <property type="match status" value="1"/>
</dbReference>
<evidence type="ECO:0000256" key="6">
    <source>
        <dbReference type="ARBA" id="ARBA00022801"/>
    </source>
</evidence>
<dbReference type="KEGG" id="mema:MMAB1_3261"/>
<dbReference type="InterPro" id="IPR006474">
    <property type="entry name" value="Helicase_Cas3_CRISPR-ass_core"/>
</dbReference>
<accession>A0A110BII5</accession>
<dbReference type="GO" id="GO:0016787">
    <property type="term" value="F:hydrolase activity"/>
    <property type="evidence" value="ECO:0007669"/>
    <property type="project" value="UniProtKB-KW"/>
</dbReference>
<evidence type="ECO:0000256" key="8">
    <source>
        <dbReference type="ARBA" id="ARBA00022840"/>
    </source>
</evidence>
<dbReference type="GO" id="GO:0005524">
    <property type="term" value="F:ATP binding"/>
    <property type="evidence" value="ECO:0007669"/>
    <property type="project" value="UniProtKB-KW"/>
</dbReference>
<evidence type="ECO:0000313" key="10">
    <source>
        <dbReference type="EMBL" id="CVK34474.1"/>
    </source>
</evidence>
<protein>
    <submittedName>
        <fullName evidence="10">Uncharacterized protein</fullName>
    </submittedName>
</protein>
<evidence type="ECO:0000256" key="9">
    <source>
        <dbReference type="ARBA" id="ARBA00023118"/>
    </source>
</evidence>
<keyword evidence="9" id="KW-0051">Antiviral defense</keyword>
<dbReference type="Pfam" id="PF22590">
    <property type="entry name" value="Cas3-like_C_2"/>
    <property type="match status" value="1"/>
</dbReference>
<keyword evidence="5" id="KW-0547">Nucleotide-binding</keyword>
<comment type="similarity">
    <text evidence="2">In the central section; belongs to the CRISPR-associated helicase Cas3 family.</text>
</comment>
<dbReference type="GO" id="GO:0005829">
    <property type="term" value="C:cytosol"/>
    <property type="evidence" value="ECO:0007669"/>
    <property type="project" value="TreeGrafter"/>
</dbReference>
<dbReference type="InterPro" id="IPR050079">
    <property type="entry name" value="DEAD_box_RNA_helicase"/>
</dbReference>
<sequence>MESQVKDGFDSFFQHATGHTPYPFQRNLATSEIFPEVIKIPTGMGKTDAIILGWLWRRRFDPRDEVRLRTPRRLVYCLPMRVLVEQTRDKTKQWLDRLGILAASPGDDNAVTGFAESSMREGKRIAVTVLMGGEEREWWDIYPERDAIIIGTQDMLISRALNRGYGMNKYRWPTHFGLLNNDCLWVMDEVQLMGRGLATTTQLQAFRHRLGTMEPSPARSVWMSATLEERWLGTVDFDPGTNITRTLTLSQGDRNEPAIQSRIQARKILERVETGAGDLKGLAGEILDKHPGGARTLVIMNTVRSAADLHKEISKRKPDAKLVLIHSRFRPPDRQEVVSDLLEEPGPEGTIIVSTQVIEAGVDVSAKALFTELAPWPALVQRLGRCNRAGEYDEAQVYWIDVPTDKKGSALPYTPEELDRAREVLLSLEGQSVGPDWLPDVREEVVHEQVIREKDIIELFDTTPDLAGNDLDVSRFIRDADDTDVQVFWRDFPEEGPGGEEPEQLPHRDEICTVPIGEIRDLVGKKREEAWVWDTLDGQWSRVRADSIYPGITLMLRANSGHYTRAKGWDISSKETVPVIQRKEESTDIDYTSNESAVGGWMSIAEHTNQVCGEMAAILDSLGLDGQWRTSLLEGARWHDAGKAHRSFQALLKKDALEEFDDPPAAKAPRDAWKGRLPARPDADDERRRYFRHELASGIAALQNGRDDLVAYLAAAHHGKVRVSIRSMPGEQRPRDQDTRFARGVWDGDVIPETDLGGGVILPQTTIDLSFMDLGHGVNGASWLARALELRDQPDIGPFRLAFMEALMKAADERASGGGGA</sequence>
<evidence type="ECO:0000256" key="2">
    <source>
        <dbReference type="ARBA" id="ARBA00009046"/>
    </source>
</evidence>
<dbReference type="PANTHER" id="PTHR47959:SF16">
    <property type="entry name" value="CRISPR-ASSOCIATED NUCLEASE_HELICASE CAS3-RELATED"/>
    <property type="match status" value="1"/>
</dbReference>
<dbReference type="InterPro" id="IPR027417">
    <property type="entry name" value="P-loop_NTPase"/>
</dbReference>
<proteinExistence type="inferred from homology"/>
<dbReference type="GO" id="GO:0051607">
    <property type="term" value="P:defense response to virus"/>
    <property type="evidence" value="ECO:0007669"/>
    <property type="project" value="UniProtKB-KW"/>
</dbReference>
<dbReference type="InterPro" id="IPR014001">
    <property type="entry name" value="Helicase_ATP-bd"/>
</dbReference>
<dbReference type="Proteomes" id="UP000069850">
    <property type="component" value="Chromosome 1"/>
</dbReference>
<evidence type="ECO:0000313" key="11">
    <source>
        <dbReference type="Proteomes" id="UP000069850"/>
    </source>
</evidence>
<dbReference type="InterPro" id="IPR001650">
    <property type="entry name" value="Helicase_C-like"/>
</dbReference>
<keyword evidence="4" id="KW-0479">Metal-binding</keyword>
<dbReference type="InterPro" id="IPR006483">
    <property type="entry name" value="CRISPR-assoc_Cas3_HD"/>
</dbReference>
<keyword evidence="7" id="KW-0347">Helicase</keyword>
<dbReference type="PANTHER" id="PTHR47959">
    <property type="entry name" value="ATP-DEPENDENT RNA HELICASE RHLE-RELATED"/>
    <property type="match status" value="1"/>
</dbReference>
<dbReference type="Pfam" id="PF18019">
    <property type="entry name" value="Cas3_HD"/>
    <property type="match status" value="1"/>
</dbReference>
<dbReference type="EMBL" id="LT158599">
    <property type="protein sequence ID" value="CVK34474.1"/>
    <property type="molecule type" value="Genomic_DNA"/>
</dbReference>
<keyword evidence="3" id="KW-0540">Nuclease</keyword>
<dbReference type="GO" id="GO:0004518">
    <property type="term" value="F:nuclease activity"/>
    <property type="evidence" value="ECO:0007669"/>
    <property type="project" value="UniProtKB-KW"/>
</dbReference>